<organism evidence="3 4">
    <name type="scientific">Aphanomyces euteiches</name>
    <dbReference type="NCBI Taxonomy" id="100861"/>
    <lineage>
        <taxon>Eukaryota</taxon>
        <taxon>Sar</taxon>
        <taxon>Stramenopiles</taxon>
        <taxon>Oomycota</taxon>
        <taxon>Saprolegniomycetes</taxon>
        <taxon>Saprolegniales</taxon>
        <taxon>Verrucalvaceae</taxon>
        <taxon>Aphanomyces</taxon>
    </lineage>
</organism>
<gene>
    <name evidence="3" type="ORF">Ae201684_011094</name>
</gene>
<feature type="transmembrane region" description="Helical" evidence="1">
    <location>
        <begin position="163"/>
        <end position="187"/>
    </location>
</feature>
<dbReference type="GO" id="GO:0046856">
    <property type="term" value="P:phosphatidylinositol dephosphorylation"/>
    <property type="evidence" value="ECO:0007669"/>
    <property type="project" value="InterPro"/>
</dbReference>
<sequence length="855" mass="96143">MATISVAEPTSTTQEHIQMIVYITSVLSIVGSLFIITSHHRKRYEKRDFTSKMVYVMSCIDLCDTSFKLFGTMGYTRMWLCNIQGFVMNSAGISGVTWLACMAFTWYRWIVCRDDETKLHSWFRWFCVVSFLPSGAESLYLAFDGKYGHADFYCWIGDEYGDLRVYLFFTWVFASAVVIITLAILVAMDISRRQHSQHNREAVSSSKLICSKLTAYVAIYVVVWGPCIANRLVQFATGKSIYELLVIHIVCNNSQGFLNAFVYGSAIQAVRHAIFGSIPRDISSNTGSFNTIPNVVHEDEAPGVTVSIFATTFNMGECPAQWIPYGHDIYVIGVQECLHLGDLRAMMKAYLERGMRTPFAEYTREIGSTNTMLGYHGYIAITIYVAEYDIASGHFYMPMPSKSEVNCGKTLSFRTANKGAVGFAFRYMDTSIAVVSCHLSSDHKGKTNVERRNDDAALIVQSLHLSGDTMGISFPLLHHHTIFMGDMNYRLSRFNATPETIVDLVHRALAHKKWPHLSTPHVELSPASIPLHIVSSAQRGQRRFKRRTHGAWTPLLGHDELHASMENGVFAGFEEAAINFPPTFRRLRHTSLLKSTNVASVFSLQVENGGGQRVPSYTDRILYASLAEVESNLKCSEYMCHESIDTSDHKPVSAVFRIITKTTRCPTVLMEDDSSRVWMGDAKMTDVHGVRECIISLSELQWKTSVKRRSSATSKKVNEDNDDGMNQDDIKLFTLFPLPLEDIFAEQRKLHQLAESWGLTNSSNDQDNSKHVSYKGVAWSIGREHGVVHRCFAQAKRHLDMAVDLRDSTKSLGQCTLSLDDAFMNLNNPVPFEALLTAAGRHSGHLHGRVLFRIV</sequence>
<dbReference type="InterPro" id="IPR000300">
    <property type="entry name" value="IPPc"/>
</dbReference>
<dbReference type="GO" id="GO:0004439">
    <property type="term" value="F:phosphatidylinositol-4,5-bisphosphate 5-phosphatase activity"/>
    <property type="evidence" value="ECO:0007669"/>
    <property type="project" value="TreeGrafter"/>
</dbReference>
<dbReference type="SMART" id="SM00128">
    <property type="entry name" value="IPPc"/>
    <property type="match status" value="1"/>
</dbReference>
<dbReference type="Gene3D" id="1.20.1070.10">
    <property type="entry name" value="Rhodopsin 7-helix transmembrane proteins"/>
    <property type="match status" value="1"/>
</dbReference>
<reference evidence="3 4" key="1">
    <citation type="submission" date="2019-07" db="EMBL/GenBank/DDBJ databases">
        <title>Genomics analysis of Aphanomyces spp. identifies a new class of oomycete effector associated with host adaptation.</title>
        <authorList>
            <person name="Gaulin E."/>
        </authorList>
    </citation>
    <scope>NUCLEOTIDE SEQUENCE [LARGE SCALE GENOMIC DNA]</scope>
    <source>
        <strain evidence="3 4">ATCC 201684</strain>
    </source>
</reference>
<evidence type="ECO:0000256" key="1">
    <source>
        <dbReference type="SAM" id="Phobius"/>
    </source>
</evidence>
<feature type="transmembrane region" description="Helical" evidence="1">
    <location>
        <begin position="122"/>
        <end position="143"/>
    </location>
</feature>
<feature type="transmembrane region" description="Helical" evidence="1">
    <location>
        <begin position="19"/>
        <end position="37"/>
    </location>
</feature>
<proteinExistence type="predicted"/>
<dbReference type="Pfam" id="PF22669">
    <property type="entry name" value="Exo_endo_phos2"/>
    <property type="match status" value="2"/>
</dbReference>
<feature type="transmembrane region" description="Helical" evidence="1">
    <location>
        <begin position="90"/>
        <end position="110"/>
    </location>
</feature>
<name>A0A6G0WW70_9STRA</name>
<feature type="domain" description="Inositol polyphosphate-related phosphatase" evidence="2">
    <location>
        <begin position="304"/>
        <end position="664"/>
    </location>
</feature>
<dbReference type="InterPro" id="IPR046985">
    <property type="entry name" value="IP5"/>
</dbReference>
<dbReference type="PANTHER" id="PTHR11200">
    <property type="entry name" value="INOSITOL 5-PHOSPHATASE"/>
    <property type="match status" value="1"/>
</dbReference>
<protein>
    <recommendedName>
        <fullName evidence="2">Inositol polyphosphate-related phosphatase domain-containing protein</fullName>
    </recommendedName>
</protein>
<accession>A0A6G0WW70</accession>
<keyword evidence="1" id="KW-0812">Transmembrane</keyword>
<dbReference type="SUPFAM" id="SSF56219">
    <property type="entry name" value="DNase I-like"/>
    <property type="match status" value="1"/>
</dbReference>
<dbReference type="Proteomes" id="UP000481153">
    <property type="component" value="Unassembled WGS sequence"/>
</dbReference>
<evidence type="ECO:0000259" key="2">
    <source>
        <dbReference type="SMART" id="SM00128"/>
    </source>
</evidence>
<dbReference type="Pfam" id="PF05462">
    <property type="entry name" value="Dicty_CAR"/>
    <property type="match status" value="1"/>
</dbReference>
<evidence type="ECO:0000313" key="4">
    <source>
        <dbReference type="Proteomes" id="UP000481153"/>
    </source>
</evidence>
<keyword evidence="1" id="KW-1133">Transmembrane helix</keyword>
<dbReference type="InterPro" id="IPR036691">
    <property type="entry name" value="Endo/exonu/phosph_ase_sf"/>
</dbReference>
<dbReference type="SUPFAM" id="SSF81321">
    <property type="entry name" value="Family A G protein-coupled receptor-like"/>
    <property type="match status" value="1"/>
</dbReference>
<dbReference type="AlphaFoldDB" id="A0A6G0WW70"/>
<comment type="caution">
    <text evidence="3">The sequence shown here is derived from an EMBL/GenBank/DDBJ whole genome shotgun (WGS) entry which is preliminary data.</text>
</comment>
<dbReference type="VEuPathDB" id="FungiDB:AeMF1_001031"/>
<dbReference type="EMBL" id="VJMJ01000140">
    <property type="protein sequence ID" value="KAF0731793.1"/>
    <property type="molecule type" value="Genomic_DNA"/>
</dbReference>
<keyword evidence="4" id="KW-1185">Reference proteome</keyword>
<dbReference type="PANTHER" id="PTHR11200:SF275">
    <property type="entry name" value="LD06095P"/>
    <property type="match status" value="1"/>
</dbReference>
<dbReference type="Gene3D" id="3.60.10.10">
    <property type="entry name" value="Endonuclease/exonuclease/phosphatase"/>
    <property type="match status" value="1"/>
</dbReference>
<evidence type="ECO:0000313" key="3">
    <source>
        <dbReference type="EMBL" id="KAF0731793.1"/>
    </source>
</evidence>
<keyword evidence="1" id="KW-0472">Membrane</keyword>